<keyword evidence="1" id="KW-0472">Membrane</keyword>
<dbReference type="EMBL" id="LGUE01000004">
    <property type="protein sequence ID" value="KON84663.1"/>
    <property type="molecule type" value="Genomic_DNA"/>
</dbReference>
<comment type="caution">
    <text evidence="2">The sequence shown here is derived from an EMBL/GenBank/DDBJ whole genome shotgun (WGS) entry which is preliminary data.</text>
</comment>
<evidence type="ECO:0000313" key="3">
    <source>
        <dbReference type="Proteomes" id="UP000037405"/>
    </source>
</evidence>
<keyword evidence="3" id="KW-1185">Reference proteome</keyword>
<gene>
    <name evidence="2" type="ORF">AF331_11560</name>
</gene>
<dbReference type="AlphaFoldDB" id="A0A0M0G4G6"/>
<evidence type="ECO:0000256" key="1">
    <source>
        <dbReference type="SAM" id="Phobius"/>
    </source>
</evidence>
<organism evidence="2 3">
    <name type="scientific">Rossellomorea marisflavi</name>
    <dbReference type="NCBI Taxonomy" id="189381"/>
    <lineage>
        <taxon>Bacteria</taxon>
        <taxon>Bacillati</taxon>
        <taxon>Bacillota</taxon>
        <taxon>Bacilli</taxon>
        <taxon>Bacillales</taxon>
        <taxon>Bacillaceae</taxon>
        <taxon>Rossellomorea</taxon>
    </lineage>
</organism>
<evidence type="ECO:0000313" key="2">
    <source>
        <dbReference type="EMBL" id="KON84663.1"/>
    </source>
</evidence>
<evidence type="ECO:0008006" key="4">
    <source>
        <dbReference type="Google" id="ProtNLM"/>
    </source>
</evidence>
<dbReference type="PATRIC" id="fig|189381.12.peg.2332"/>
<proteinExistence type="predicted"/>
<keyword evidence="1" id="KW-0812">Transmembrane</keyword>
<sequence length="344" mass="39119">MKRSSSETQLDQQLSELESNMKWRGERDLKNKILSTIDTKQPLRKGWLRMTAYALTACLFLFGIFIGSAFVSPTMAKVASKIPYLSTIFHSETLHERLWEEFKKNDINVIGISGTRDIIVSIEGSEEDLRKVSGKIKSISRKVFSEKGYDATTVEVVLQVDKIPQPSEMEEKLDLAWEEAKEKLTAVDVTILSGGISLEPDSDHVSVEVSIPASESRKEEIKTIIQQTFEVHGTKDLDVKLQSVDVEKEKARSTAWNELFQTMIEGLMTKKEYQVTGFAYSFSPPPLQIIIKTSIKESDPDRIEKVGRIETDIHQFLQSDEVQKKINKEEYQLVIRSKEGNKIN</sequence>
<feature type="transmembrane region" description="Helical" evidence="1">
    <location>
        <begin position="50"/>
        <end position="71"/>
    </location>
</feature>
<dbReference type="OrthoDB" id="2455196at2"/>
<dbReference type="Proteomes" id="UP000037405">
    <property type="component" value="Unassembled WGS sequence"/>
</dbReference>
<accession>A0A0M0G4G6</accession>
<dbReference type="RefSeq" id="WP_053428260.1">
    <property type="nucleotide sequence ID" value="NZ_JAVIVT010000002.1"/>
</dbReference>
<name>A0A0M0G4G6_9BACI</name>
<protein>
    <recommendedName>
        <fullName evidence="4">DUF4030 domain-containing protein</fullName>
    </recommendedName>
</protein>
<reference evidence="3" key="1">
    <citation type="submission" date="2015-07" db="EMBL/GenBank/DDBJ databases">
        <title>Fjat-14235 jcm11544.</title>
        <authorList>
            <person name="Liu B."/>
            <person name="Wang J."/>
            <person name="Zhu Y."/>
            <person name="Liu G."/>
            <person name="Chen Q."/>
            <person name="Chen Z."/>
            <person name="Lan J."/>
            <person name="Che J."/>
            <person name="Ge C."/>
            <person name="Shi H."/>
            <person name="Pan Z."/>
            <person name="Liu X."/>
        </authorList>
    </citation>
    <scope>NUCLEOTIDE SEQUENCE [LARGE SCALE GENOMIC DNA]</scope>
    <source>
        <strain evidence="3">JCM 11544</strain>
    </source>
</reference>
<keyword evidence="1" id="KW-1133">Transmembrane helix</keyword>